<evidence type="ECO:0000313" key="1">
    <source>
        <dbReference type="EMBL" id="KAI9913936.1"/>
    </source>
</evidence>
<dbReference type="Proteomes" id="UP001163321">
    <property type="component" value="Chromosome 4"/>
</dbReference>
<name>A0ACC0W7D0_9STRA</name>
<protein>
    <submittedName>
        <fullName evidence="1">Uncharacterized protein</fullName>
    </submittedName>
</protein>
<proteinExistence type="predicted"/>
<gene>
    <name evidence="1" type="ORF">PsorP6_006587</name>
</gene>
<dbReference type="EMBL" id="CM047583">
    <property type="protein sequence ID" value="KAI9913936.1"/>
    <property type="molecule type" value="Genomic_DNA"/>
</dbReference>
<keyword evidence="2" id="KW-1185">Reference proteome</keyword>
<organism evidence="1 2">
    <name type="scientific">Peronosclerospora sorghi</name>
    <dbReference type="NCBI Taxonomy" id="230839"/>
    <lineage>
        <taxon>Eukaryota</taxon>
        <taxon>Sar</taxon>
        <taxon>Stramenopiles</taxon>
        <taxon>Oomycota</taxon>
        <taxon>Peronosporomycetes</taxon>
        <taxon>Peronosporales</taxon>
        <taxon>Peronosporaceae</taxon>
        <taxon>Peronosclerospora</taxon>
    </lineage>
</organism>
<evidence type="ECO:0000313" key="2">
    <source>
        <dbReference type="Proteomes" id="UP001163321"/>
    </source>
</evidence>
<sequence length="134" mass="15321">MPVIKDIELNVFASPILETLKAYINFRTEKKNPQVKNPLVVFSILLKGLGDAKVAIMLSETTESAPKTERYFYKASSITGSIAASIRRGLRETLTQNFDETVVSRVELFLTKYEAFYKSNKEHGRKRVRYVLDK</sequence>
<reference evidence="1 2" key="1">
    <citation type="journal article" date="2022" name="bioRxiv">
        <title>The genome of the oomycete Peronosclerospora sorghi, a cosmopolitan pathogen of maize and sorghum, is inflated with dispersed pseudogenes.</title>
        <authorList>
            <person name="Fletcher K."/>
            <person name="Martin F."/>
            <person name="Isakeit T."/>
            <person name="Cavanaugh K."/>
            <person name="Magill C."/>
            <person name="Michelmore R."/>
        </authorList>
    </citation>
    <scope>NUCLEOTIDE SEQUENCE [LARGE SCALE GENOMIC DNA]</scope>
    <source>
        <strain evidence="1">P6</strain>
    </source>
</reference>
<comment type="caution">
    <text evidence="1">The sequence shown here is derived from an EMBL/GenBank/DDBJ whole genome shotgun (WGS) entry which is preliminary data.</text>
</comment>
<accession>A0ACC0W7D0</accession>